<dbReference type="KEGG" id="keu:S101446_01301"/>
<sequence>MTDLSMGDEVPRPEFDPIPHAYDRKARPIFMNETPLRDSLVLLAKLWAATHPLATVETRMELAARIASELAAR</sequence>
<evidence type="ECO:0000313" key="2">
    <source>
        <dbReference type="Proteomes" id="UP000037566"/>
    </source>
</evidence>
<dbReference type="RefSeq" id="WP_053323262.1">
    <property type="nucleotide sequence ID" value="NZ_CP021467.1"/>
</dbReference>
<dbReference type="EMBL" id="LHUQ01000007">
    <property type="protein sequence ID" value="KON64773.1"/>
    <property type="molecule type" value="Genomic_DNA"/>
</dbReference>
<protein>
    <submittedName>
        <fullName evidence="1">Uncharacterized protein</fullName>
    </submittedName>
</protein>
<proteinExistence type="predicted"/>
<evidence type="ECO:0000313" key="1">
    <source>
        <dbReference type="EMBL" id="KON64773.1"/>
    </source>
</evidence>
<dbReference type="PATRIC" id="fig|33995.3.peg.1931"/>
<comment type="caution">
    <text evidence="1">The sequence shown here is derived from an EMBL/GenBank/DDBJ whole genome shotgun (WGS) entry which is preliminary data.</text>
</comment>
<gene>
    <name evidence="1" type="ORF">KOEU_17430</name>
</gene>
<organism evidence="1 2">
    <name type="scientific">Komagataeibacter europaeus</name>
    <name type="common">Gluconacetobacter europaeus</name>
    <dbReference type="NCBI Taxonomy" id="33995"/>
    <lineage>
        <taxon>Bacteria</taxon>
        <taxon>Pseudomonadati</taxon>
        <taxon>Pseudomonadota</taxon>
        <taxon>Alphaproteobacteria</taxon>
        <taxon>Acetobacterales</taxon>
        <taxon>Acetobacteraceae</taxon>
        <taxon>Komagataeibacter</taxon>
    </lineage>
</organism>
<keyword evidence="2" id="KW-1185">Reference proteome</keyword>
<reference evidence="1" key="1">
    <citation type="submission" date="2015-08" db="EMBL/GenBank/DDBJ databases">
        <title>Draft genome sequence of Komagataeibacter europaeus CECT 8546 a cellulose producer strain from vinegar produced by the traditional method.</title>
        <authorList>
            <person name="Poehlein A."/>
            <person name="Valera M.J."/>
            <person name="Haack F.S."/>
            <person name="Mas A."/>
            <person name="Daniel R."/>
            <person name="Streit W.R."/>
            <person name="Mateo E."/>
        </authorList>
    </citation>
    <scope>NUCLEOTIDE SEQUENCE [LARGE SCALE GENOMIC DNA]</scope>
    <source>
        <strain evidence="1">CECT 8546</strain>
    </source>
</reference>
<dbReference type="Proteomes" id="UP000037566">
    <property type="component" value="Unassembled WGS sequence"/>
</dbReference>
<dbReference type="STRING" id="33995.KOEU_17430"/>
<dbReference type="AlphaFoldDB" id="A0A0M0EHN8"/>
<name>A0A0M0EHN8_KOMEU</name>
<accession>A0A0M0EHN8</accession>